<feature type="transmembrane region" description="Helical" evidence="1">
    <location>
        <begin position="128"/>
        <end position="148"/>
    </location>
</feature>
<proteinExistence type="predicted"/>
<name>A0A1H8UY41_9PSEU</name>
<organism evidence="2 3">
    <name type="scientific">Amycolatopsis saalfeldensis</name>
    <dbReference type="NCBI Taxonomy" id="394193"/>
    <lineage>
        <taxon>Bacteria</taxon>
        <taxon>Bacillati</taxon>
        <taxon>Actinomycetota</taxon>
        <taxon>Actinomycetes</taxon>
        <taxon>Pseudonocardiales</taxon>
        <taxon>Pseudonocardiaceae</taxon>
        <taxon>Amycolatopsis</taxon>
    </lineage>
</organism>
<evidence type="ECO:0000313" key="3">
    <source>
        <dbReference type="Proteomes" id="UP000198582"/>
    </source>
</evidence>
<sequence>MNGTLQVVLIIAVIAYMLIRRLAGEPAEAKRMLLLPAVLTVIGIVNLDGPAHSGTALLFLIGTALISAVLGALRGASIRLSRRDGIVFMRYTWVTLALWAANIAVKFGGNLLLGAIDKNGAAALGDSVLLTVGIGMLLEGVVVLGRALRSGERVIWAQGRDGAPHQTSPWLDDLQRQLSRRGRG</sequence>
<protein>
    <recommendedName>
        <fullName evidence="4">DUF1453 domain-containing protein</fullName>
    </recommendedName>
</protein>
<feature type="transmembrane region" description="Helical" evidence="1">
    <location>
        <begin position="55"/>
        <end position="73"/>
    </location>
</feature>
<keyword evidence="1" id="KW-1133">Transmembrane helix</keyword>
<dbReference type="STRING" id="394193.SAMN04489732_103503"/>
<dbReference type="Proteomes" id="UP000198582">
    <property type="component" value="Unassembled WGS sequence"/>
</dbReference>
<dbReference type="RefSeq" id="WP_091615861.1">
    <property type="nucleotide sequence ID" value="NZ_FOEF01000003.1"/>
</dbReference>
<dbReference type="AlphaFoldDB" id="A0A1H8UY41"/>
<evidence type="ECO:0008006" key="4">
    <source>
        <dbReference type="Google" id="ProtNLM"/>
    </source>
</evidence>
<feature type="transmembrane region" description="Helical" evidence="1">
    <location>
        <begin position="93"/>
        <end position="116"/>
    </location>
</feature>
<keyword evidence="1" id="KW-0472">Membrane</keyword>
<feature type="transmembrane region" description="Helical" evidence="1">
    <location>
        <begin position="6"/>
        <end position="23"/>
    </location>
</feature>
<evidence type="ECO:0000313" key="2">
    <source>
        <dbReference type="EMBL" id="SEP07488.1"/>
    </source>
</evidence>
<dbReference type="OrthoDB" id="4463103at2"/>
<dbReference type="EMBL" id="FOEF01000003">
    <property type="protein sequence ID" value="SEP07488.1"/>
    <property type="molecule type" value="Genomic_DNA"/>
</dbReference>
<keyword evidence="3" id="KW-1185">Reference proteome</keyword>
<gene>
    <name evidence="2" type="ORF">SAMN04489732_103503</name>
</gene>
<reference evidence="2 3" key="1">
    <citation type="submission" date="2016-10" db="EMBL/GenBank/DDBJ databases">
        <authorList>
            <person name="de Groot N.N."/>
        </authorList>
    </citation>
    <scope>NUCLEOTIDE SEQUENCE [LARGE SCALE GENOMIC DNA]</scope>
    <source>
        <strain evidence="2 3">DSM 44993</strain>
    </source>
</reference>
<evidence type="ECO:0000256" key="1">
    <source>
        <dbReference type="SAM" id="Phobius"/>
    </source>
</evidence>
<accession>A0A1H8UY41</accession>
<keyword evidence="1" id="KW-0812">Transmembrane</keyword>